<feature type="transmembrane region" description="Helical" evidence="1">
    <location>
        <begin position="12"/>
        <end position="33"/>
    </location>
</feature>
<sequence>MKAGFSCIKSLLYLTGIVNAFSIACVMLSGACVGMKNND</sequence>
<dbReference type="HOGENOM" id="CLU_3311624_0_0_9"/>
<keyword evidence="1" id="KW-1133">Transmembrane helix</keyword>
<name>C0XID4_LENH9</name>
<gene>
    <name evidence="2" type="ORF">HMPREF0519_0995</name>
</gene>
<dbReference type="AlphaFoldDB" id="C0XID4"/>
<dbReference type="Proteomes" id="UP000003752">
    <property type="component" value="Unassembled WGS sequence"/>
</dbReference>
<evidence type="ECO:0008006" key="4">
    <source>
        <dbReference type="Google" id="ProtNLM"/>
    </source>
</evidence>
<accession>C0XID4</accession>
<comment type="caution">
    <text evidence="2">The sequence shown here is derived from an EMBL/GenBank/DDBJ whole genome shotgun (WGS) entry which is preliminary data.</text>
</comment>
<keyword evidence="1" id="KW-0812">Transmembrane</keyword>
<keyword evidence="1" id="KW-0472">Membrane</keyword>
<evidence type="ECO:0000256" key="1">
    <source>
        <dbReference type="SAM" id="Phobius"/>
    </source>
</evidence>
<evidence type="ECO:0000313" key="3">
    <source>
        <dbReference type="Proteomes" id="UP000003752"/>
    </source>
</evidence>
<dbReference type="PROSITE" id="PS51257">
    <property type="entry name" value="PROKAR_LIPOPROTEIN"/>
    <property type="match status" value="1"/>
</dbReference>
<protein>
    <recommendedName>
        <fullName evidence="4">Lipoprotein</fullName>
    </recommendedName>
</protein>
<dbReference type="EMBL" id="ACGP01000112">
    <property type="protein sequence ID" value="EEI24864.1"/>
    <property type="molecule type" value="Genomic_DNA"/>
</dbReference>
<reference evidence="2 3" key="1">
    <citation type="submission" date="2009-01" db="EMBL/GenBank/DDBJ databases">
        <authorList>
            <person name="Qin X."/>
            <person name="Bachman B."/>
            <person name="Battles P."/>
            <person name="Bell A."/>
            <person name="Bess C."/>
            <person name="Bickham C."/>
            <person name="Chaboub L."/>
            <person name="Chen D."/>
            <person name="Coyle M."/>
            <person name="Deiros D.R."/>
            <person name="Dinh H."/>
            <person name="Forbes L."/>
            <person name="Fowler G."/>
            <person name="Francisco L."/>
            <person name="Fu Q."/>
            <person name="Gubbala S."/>
            <person name="Hale W."/>
            <person name="Han Y."/>
            <person name="Hemphill L."/>
            <person name="Highlander S.K."/>
            <person name="Hirani K."/>
            <person name="Hogues M."/>
            <person name="Jackson L."/>
            <person name="Jakkamsetti A."/>
            <person name="Javaid M."/>
            <person name="Jiang H."/>
            <person name="Korchina V."/>
            <person name="Kovar C."/>
            <person name="Lara F."/>
            <person name="Lee S."/>
            <person name="Mata R."/>
            <person name="Mathew T."/>
            <person name="Moen C."/>
            <person name="Morales K."/>
            <person name="Munidasa M."/>
            <person name="Nazareth L."/>
            <person name="Ngo R."/>
            <person name="Nguyen L."/>
            <person name="Okwuonu G."/>
            <person name="Ongeri F."/>
            <person name="Patil S."/>
            <person name="Petrosino J."/>
            <person name="Pham C."/>
            <person name="Pham P."/>
            <person name="Pu L.-L."/>
            <person name="Puazo M."/>
            <person name="Raj R."/>
            <person name="Reid J."/>
            <person name="Rouhana J."/>
            <person name="Saada N."/>
            <person name="Shang Y."/>
            <person name="Simmons D."/>
            <person name="Thornton R."/>
            <person name="Warren J."/>
            <person name="Weissenberger G."/>
            <person name="Zhang J."/>
            <person name="Zhang L."/>
            <person name="Zhou C."/>
            <person name="Zhu D."/>
            <person name="Muzny D."/>
            <person name="Worley K."/>
            <person name="Gibbs R."/>
        </authorList>
    </citation>
    <scope>NUCLEOTIDE SEQUENCE [LARGE SCALE GENOMIC DNA]</scope>
    <source>
        <strain evidence="3">ATCC 8290 / DSM 20176 / CCUG 30140 / JCM 1155 / KCTC 3500 / NBRC 15886 / NCIMB 8040 / NRRL B-1843 / 9</strain>
    </source>
</reference>
<proteinExistence type="predicted"/>
<organism evidence="2 3">
    <name type="scientific">Lentilactobacillus hilgardii (strain ATCC 8290 / DSM 20176 / CCUG 30140 / JCM 1155 / KCTC 3500 / NBRC 15886 / NCIMB 8040 / NRRL B-1843 / 9)</name>
    <dbReference type="NCBI Taxonomy" id="1423757"/>
    <lineage>
        <taxon>Bacteria</taxon>
        <taxon>Bacillati</taxon>
        <taxon>Bacillota</taxon>
        <taxon>Bacilli</taxon>
        <taxon>Lactobacillales</taxon>
        <taxon>Lactobacillaceae</taxon>
        <taxon>Lentilactobacillus</taxon>
    </lineage>
</organism>
<evidence type="ECO:0000313" key="2">
    <source>
        <dbReference type="EMBL" id="EEI24864.1"/>
    </source>
</evidence>
<keyword evidence="3" id="KW-1185">Reference proteome</keyword>